<feature type="compositionally biased region" description="Basic and acidic residues" evidence="5">
    <location>
        <begin position="10"/>
        <end position="20"/>
    </location>
</feature>
<dbReference type="InterPro" id="IPR008991">
    <property type="entry name" value="Translation_prot_SH3-like_sf"/>
</dbReference>
<evidence type="ECO:0000256" key="5">
    <source>
        <dbReference type="SAM" id="MobiDB-lite"/>
    </source>
</evidence>
<dbReference type="SUPFAM" id="SSF50104">
    <property type="entry name" value="Translation proteins SH3-like domain"/>
    <property type="match status" value="1"/>
</dbReference>
<dbReference type="STRING" id="1576480.XU08_C0002G0096"/>
<name>A0A0T5ZY25_UNCKA</name>
<keyword evidence="3 4" id="KW-0687">Ribonucleoprotein</keyword>
<dbReference type="Proteomes" id="UP000051297">
    <property type="component" value="Unassembled WGS sequence"/>
</dbReference>
<comment type="similarity">
    <text evidence="1 4">Belongs to the bacterial ribosomal protein bL19 family.</text>
</comment>
<dbReference type="Pfam" id="PF01245">
    <property type="entry name" value="Ribosomal_L19"/>
    <property type="match status" value="1"/>
</dbReference>
<evidence type="ECO:0000313" key="6">
    <source>
        <dbReference type="EMBL" id="KRT67541.1"/>
    </source>
</evidence>
<comment type="caution">
    <text evidence="6">The sequence shown here is derived from an EMBL/GenBank/DDBJ whole genome shotgun (WGS) entry which is preliminary data.</text>
</comment>
<dbReference type="PATRIC" id="fig|1576480.3.peg.360"/>
<sequence>MDSTSSPQVSEEKTPEIPEIRTGDTVKVSYKIKEEGKERIQPFEGIVIARKGAGNSKTITVRKLASLGIGVERIFPIFSPNIGKIEVTKHGKFRRSKLYFLREQKTRLA</sequence>
<dbReference type="InterPro" id="IPR001857">
    <property type="entry name" value="Ribosomal_bL19"/>
</dbReference>
<dbReference type="AlphaFoldDB" id="A0A0T5ZY25"/>
<dbReference type="GO" id="GO:0006412">
    <property type="term" value="P:translation"/>
    <property type="evidence" value="ECO:0007669"/>
    <property type="project" value="InterPro"/>
</dbReference>
<protein>
    <recommendedName>
        <fullName evidence="4">50S ribosomal protein L19</fullName>
    </recommendedName>
</protein>
<proteinExistence type="inferred from homology"/>
<dbReference type="EMBL" id="LDXK01000002">
    <property type="protein sequence ID" value="KRT67541.1"/>
    <property type="molecule type" value="Genomic_DNA"/>
</dbReference>
<dbReference type="PANTHER" id="PTHR15680:SF9">
    <property type="entry name" value="LARGE RIBOSOMAL SUBUNIT PROTEIN BL19M"/>
    <property type="match status" value="1"/>
</dbReference>
<dbReference type="Gene3D" id="2.30.30.790">
    <property type="match status" value="1"/>
</dbReference>
<comment type="function">
    <text evidence="4">This protein is located at the 30S-50S ribosomal subunit interface and may play a role in the structure and function of the aminoacyl-tRNA binding site.</text>
</comment>
<evidence type="ECO:0000256" key="3">
    <source>
        <dbReference type="ARBA" id="ARBA00023274"/>
    </source>
</evidence>
<evidence type="ECO:0000256" key="4">
    <source>
        <dbReference type="RuleBase" id="RU000559"/>
    </source>
</evidence>
<accession>A0A0T5ZY25</accession>
<gene>
    <name evidence="6" type="ORF">XU08_C0002G0096</name>
</gene>
<dbReference type="GO" id="GO:0022625">
    <property type="term" value="C:cytosolic large ribosomal subunit"/>
    <property type="evidence" value="ECO:0007669"/>
    <property type="project" value="TreeGrafter"/>
</dbReference>
<dbReference type="NCBIfam" id="TIGR01024">
    <property type="entry name" value="rplS_bact"/>
    <property type="match status" value="1"/>
</dbReference>
<evidence type="ECO:0000256" key="2">
    <source>
        <dbReference type="ARBA" id="ARBA00022980"/>
    </source>
</evidence>
<evidence type="ECO:0000256" key="1">
    <source>
        <dbReference type="ARBA" id="ARBA00005781"/>
    </source>
</evidence>
<dbReference type="PIRSF" id="PIRSF002191">
    <property type="entry name" value="Ribosomal_L19"/>
    <property type="match status" value="1"/>
</dbReference>
<reference evidence="6 7" key="1">
    <citation type="submission" date="2015-05" db="EMBL/GenBank/DDBJ databases">
        <title>Critical biogeochemical functions in the subsurface are associated with bacteria from new phyla and little studied lineages.</title>
        <authorList>
            <person name="Hug L.A."/>
            <person name="Thomas B.C."/>
            <person name="Sharon I."/>
            <person name="Brown C.T."/>
            <person name="Sharma R."/>
            <person name="Hettich R.L."/>
            <person name="Wilkins M.J."/>
            <person name="Williams K.H."/>
            <person name="Singh A."/>
            <person name="Banfield J.F."/>
        </authorList>
    </citation>
    <scope>NUCLEOTIDE SEQUENCE [LARGE SCALE GENOMIC DNA]</scope>
    <source>
        <strain evidence="6">CSP1-7</strain>
    </source>
</reference>
<dbReference type="PANTHER" id="PTHR15680">
    <property type="entry name" value="RIBOSOMAL PROTEIN L19"/>
    <property type="match status" value="1"/>
</dbReference>
<organism evidence="6 7">
    <name type="scientific">candidate division WWE3 bacterium CSP1-7</name>
    <dbReference type="NCBI Taxonomy" id="1576480"/>
    <lineage>
        <taxon>Bacteria</taxon>
        <taxon>Katanobacteria</taxon>
    </lineage>
</organism>
<dbReference type="PRINTS" id="PR00061">
    <property type="entry name" value="RIBOSOMALL19"/>
</dbReference>
<evidence type="ECO:0000313" key="7">
    <source>
        <dbReference type="Proteomes" id="UP000051297"/>
    </source>
</evidence>
<feature type="region of interest" description="Disordered" evidence="5">
    <location>
        <begin position="1"/>
        <end position="20"/>
    </location>
</feature>
<keyword evidence="2 6" id="KW-0689">Ribosomal protein</keyword>
<dbReference type="GO" id="GO:0003735">
    <property type="term" value="F:structural constituent of ribosome"/>
    <property type="evidence" value="ECO:0007669"/>
    <property type="project" value="InterPro"/>
</dbReference>
<dbReference type="InterPro" id="IPR038657">
    <property type="entry name" value="Ribosomal_bL19_sf"/>
</dbReference>